<dbReference type="EMBL" id="JAMPKK010000059">
    <property type="protein sequence ID" value="MEP0867105.1"/>
    <property type="molecule type" value="Genomic_DNA"/>
</dbReference>
<evidence type="ECO:0000313" key="1">
    <source>
        <dbReference type="EMBL" id="MEP0867105.1"/>
    </source>
</evidence>
<dbReference type="RefSeq" id="WP_190417145.1">
    <property type="nucleotide sequence ID" value="NZ_JAMPKK010000059.1"/>
</dbReference>
<gene>
    <name evidence="1" type="ORF">NDI37_21880</name>
</gene>
<reference evidence="1 2" key="1">
    <citation type="submission" date="2022-04" db="EMBL/GenBank/DDBJ databases">
        <title>Positive selection, recombination, and allopatry shape intraspecific diversity of widespread and dominant cyanobacteria.</title>
        <authorList>
            <person name="Wei J."/>
            <person name="Shu W."/>
            <person name="Hu C."/>
        </authorList>
    </citation>
    <scope>NUCLEOTIDE SEQUENCE [LARGE SCALE GENOMIC DNA]</scope>
    <source>
        <strain evidence="1 2">GB2-A5</strain>
    </source>
</reference>
<protein>
    <submittedName>
        <fullName evidence="1">Uncharacterized protein</fullName>
    </submittedName>
</protein>
<dbReference type="Proteomes" id="UP001442494">
    <property type="component" value="Unassembled WGS sequence"/>
</dbReference>
<name>A0ABV0JUG8_9CYAN</name>
<organism evidence="1 2">
    <name type="scientific">Funiculus sociatus GB2-A5</name>
    <dbReference type="NCBI Taxonomy" id="2933946"/>
    <lineage>
        <taxon>Bacteria</taxon>
        <taxon>Bacillati</taxon>
        <taxon>Cyanobacteriota</taxon>
        <taxon>Cyanophyceae</taxon>
        <taxon>Coleofasciculales</taxon>
        <taxon>Coleofasciculaceae</taxon>
        <taxon>Funiculus</taxon>
    </lineage>
</organism>
<sequence length="163" mass="18233">MEELSIDQIKEIYGIKQAAAYKWRRYLTDRNIKPTQENLTALRDHISSTGGYSGFMEGGELATVENSLKTTPAQEAEFTGEGNAAITRMVHAAQNKATAILIAEQMLTKEFIDNPEALPEELQQKVKQAEAIATPKPVDPLQYAQELVRKRKQQMQEQQQAAA</sequence>
<comment type="caution">
    <text evidence="1">The sequence shown here is derived from an EMBL/GenBank/DDBJ whole genome shotgun (WGS) entry which is preliminary data.</text>
</comment>
<keyword evidence="2" id="KW-1185">Reference proteome</keyword>
<accession>A0ABV0JUG8</accession>
<evidence type="ECO:0000313" key="2">
    <source>
        <dbReference type="Proteomes" id="UP001442494"/>
    </source>
</evidence>
<proteinExistence type="predicted"/>